<organism evidence="5 6">
    <name type="scientific">Deinococcus detaillensis</name>
    <dbReference type="NCBI Taxonomy" id="2592048"/>
    <lineage>
        <taxon>Bacteria</taxon>
        <taxon>Thermotogati</taxon>
        <taxon>Deinococcota</taxon>
        <taxon>Deinococci</taxon>
        <taxon>Deinococcales</taxon>
        <taxon>Deinococcaceae</taxon>
        <taxon>Deinococcus</taxon>
    </lineage>
</organism>
<feature type="domain" description="Methyltransferase type 11" evidence="4">
    <location>
        <begin position="44"/>
        <end position="141"/>
    </location>
</feature>
<evidence type="ECO:0000259" key="4">
    <source>
        <dbReference type="Pfam" id="PF08241"/>
    </source>
</evidence>
<gene>
    <name evidence="5" type="ORF">FNU79_10695</name>
</gene>
<keyword evidence="3" id="KW-0949">S-adenosyl-L-methionine</keyword>
<dbReference type="GO" id="GO:0032259">
    <property type="term" value="P:methylation"/>
    <property type="evidence" value="ECO:0007669"/>
    <property type="project" value="UniProtKB-KW"/>
</dbReference>
<evidence type="ECO:0000256" key="3">
    <source>
        <dbReference type="ARBA" id="ARBA00022691"/>
    </source>
</evidence>
<dbReference type="CDD" id="cd02440">
    <property type="entry name" value="AdoMet_MTases"/>
    <property type="match status" value="1"/>
</dbReference>
<evidence type="ECO:0000256" key="1">
    <source>
        <dbReference type="ARBA" id="ARBA00022603"/>
    </source>
</evidence>
<keyword evidence="6" id="KW-1185">Reference proteome</keyword>
<name>A0A553UWV9_9DEIO</name>
<dbReference type="PANTHER" id="PTHR43591">
    <property type="entry name" value="METHYLTRANSFERASE"/>
    <property type="match status" value="1"/>
</dbReference>
<keyword evidence="2 5" id="KW-0808">Transferase</keyword>
<dbReference type="RefSeq" id="WP_143720840.1">
    <property type="nucleotide sequence ID" value="NZ_VKDB01000010.1"/>
</dbReference>
<evidence type="ECO:0000313" key="5">
    <source>
        <dbReference type="EMBL" id="TSA84692.1"/>
    </source>
</evidence>
<dbReference type="SUPFAM" id="SSF53335">
    <property type="entry name" value="S-adenosyl-L-methionine-dependent methyltransferases"/>
    <property type="match status" value="1"/>
</dbReference>
<dbReference type="PROSITE" id="PS51608">
    <property type="entry name" value="SAM_MT_UBIE"/>
    <property type="match status" value="1"/>
</dbReference>
<proteinExistence type="predicted"/>
<protein>
    <submittedName>
        <fullName evidence="5">Methyltransferase domain-containing protein</fullName>
    </submittedName>
</protein>
<dbReference type="Gene3D" id="3.40.50.150">
    <property type="entry name" value="Vaccinia Virus protein VP39"/>
    <property type="match status" value="1"/>
</dbReference>
<dbReference type="InterPro" id="IPR029063">
    <property type="entry name" value="SAM-dependent_MTases_sf"/>
</dbReference>
<accession>A0A553UWV9</accession>
<dbReference type="AlphaFoldDB" id="A0A553UWV9"/>
<dbReference type="GO" id="GO:0008757">
    <property type="term" value="F:S-adenosylmethionine-dependent methyltransferase activity"/>
    <property type="evidence" value="ECO:0007669"/>
    <property type="project" value="InterPro"/>
</dbReference>
<dbReference type="InterPro" id="IPR013216">
    <property type="entry name" value="Methyltransf_11"/>
</dbReference>
<dbReference type="PANTHER" id="PTHR43591:SF24">
    <property type="entry name" value="2-METHOXY-6-POLYPRENYL-1,4-BENZOQUINOL METHYLASE, MITOCHONDRIAL"/>
    <property type="match status" value="1"/>
</dbReference>
<dbReference type="Pfam" id="PF08241">
    <property type="entry name" value="Methyltransf_11"/>
    <property type="match status" value="1"/>
</dbReference>
<comment type="caution">
    <text evidence="5">The sequence shown here is derived from an EMBL/GenBank/DDBJ whole genome shotgun (WGS) entry which is preliminary data.</text>
</comment>
<evidence type="ECO:0000313" key="6">
    <source>
        <dbReference type="Proteomes" id="UP000316092"/>
    </source>
</evidence>
<dbReference type="EMBL" id="VKDB01000010">
    <property type="protein sequence ID" value="TSA84692.1"/>
    <property type="molecule type" value="Genomic_DNA"/>
</dbReference>
<sequence length="273" mass="29620">MTQPSEDALRAAQMYERYMVPRLFAPWSEVLLDFAEIREGERVLDVACGTGIVARQAAKRVSVGGGVSALDLNPAMLAVAREAAVPDAPNIDWQRGSAQHLPFGDSSFAAVLCQQGLQFFPDPLGALSEMWRVLKPGGRAALLVHQAVEHNPLFHRLNQAGRARVGVDIFMAPFTLGSAAKLEQLMADAGFVDIEIEAQSRTVRHPAPQQFAALILQGAAAAVPQLAAMTPQQRQQLSGQLQHDLSDWIAAHSENGELIDEAAVHLIRGRRQE</sequence>
<dbReference type="Proteomes" id="UP000316092">
    <property type="component" value="Unassembled WGS sequence"/>
</dbReference>
<dbReference type="OrthoDB" id="7365827at2"/>
<dbReference type="InterPro" id="IPR004033">
    <property type="entry name" value="UbiE/COQ5_MeTrFase"/>
</dbReference>
<evidence type="ECO:0000256" key="2">
    <source>
        <dbReference type="ARBA" id="ARBA00022679"/>
    </source>
</evidence>
<keyword evidence="1 5" id="KW-0489">Methyltransferase</keyword>
<reference evidence="5 6" key="1">
    <citation type="submission" date="2019-07" db="EMBL/GenBank/DDBJ databases">
        <title>Deinococcus detaillus sp. nov., isolated from humus soil in Antarctica.</title>
        <authorList>
            <person name="Zhang K."/>
        </authorList>
    </citation>
    <scope>NUCLEOTIDE SEQUENCE [LARGE SCALE GENOMIC DNA]</scope>
    <source>
        <strain evidence="5 6">H1</strain>
    </source>
</reference>